<evidence type="ECO:0000256" key="5">
    <source>
        <dbReference type="ARBA" id="ARBA00022989"/>
    </source>
</evidence>
<keyword evidence="7" id="KW-0325">Glycoprotein</keyword>
<dbReference type="PANTHER" id="PTHR16677:SF1">
    <property type="entry name" value="HEMATOPOIETIC PROGENITOR CELL ANTIGEN CD34"/>
    <property type="match status" value="1"/>
</dbReference>
<dbReference type="OMA" id="ENPAGWC"/>
<feature type="transmembrane region" description="Helical" evidence="9">
    <location>
        <begin position="202"/>
        <end position="222"/>
    </location>
</feature>
<keyword evidence="4" id="KW-0130">Cell adhesion</keyword>
<feature type="compositionally biased region" description="Low complexity" evidence="8">
    <location>
        <begin position="55"/>
        <end position="77"/>
    </location>
</feature>
<evidence type="ECO:0000256" key="3">
    <source>
        <dbReference type="ARBA" id="ARBA00022729"/>
    </source>
</evidence>
<dbReference type="AlphaFoldDB" id="A0A3Q2ZRY5"/>
<feature type="signal peptide" evidence="10">
    <location>
        <begin position="1"/>
        <end position="32"/>
    </location>
</feature>
<keyword evidence="5 9" id="KW-1133">Transmembrane helix</keyword>
<evidence type="ECO:0000313" key="11">
    <source>
        <dbReference type="Ensembl" id="ENSKMAP00000006566.1"/>
    </source>
</evidence>
<accession>A0A3Q2ZRY5</accession>
<dbReference type="RefSeq" id="XP_017274753.1">
    <property type="nucleotide sequence ID" value="XM_017419264.3"/>
</dbReference>
<evidence type="ECO:0000256" key="1">
    <source>
        <dbReference type="ARBA" id="ARBA00004479"/>
    </source>
</evidence>
<evidence type="ECO:0000256" key="6">
    <source>
        <dbReference type="ARBA" id="ARBA00023136"/>
    </source>
</evidence>
<evidence type="ECO:0000256" key="10">
    <source>
        <dbReference type="SAM" id="SignalP"/>
    </source>
</evidence>
<dbReference type="Proteomes" id="UP000264800">
    <property type="component" value="Unplaced"/>
</dbReference>
<protein>
    <submittedName>
        <fullName evidence="11">Uncharacterized LOC108237662</fullName>
    </submittedName>
</protein>
<evidence type="ECO:0000256" key="2">
    <source>
        <dbReference type="ARBA" id="ARBA00022692"/>
    </source>
</evidence>
<dbReference type="GO" id="GO:0007155">
    <property type="term" value="P:cell adhesion"/>
    <property type="evidence" value="ECO:0007669"/>
    <property type="project" value="UniProtKB-KW"/>
</dbReference>
<dbReference type="PANTHER" id="PTHR16677">
    <property type="entry name" value="HEMATOPOIETIC PROGENITOR CELL ANTIGEN CD34"/>
    <property type="match status" value="1"/>
</dbReference>
<keyword evidence="3 10" id="KW-0732">Signal</keyword>
<evidence type="ECO:0000256" key="7">
    <source>
        <dbReference type="ARBA" id="ARBA00023180"/>
    </source>
</evidence>
<dbReference type="Ensembl" id="ENSKMAT00000006674.1">
    <property type="protein sequence ID" value="ENSKMAP00000006566.1"/>
    <property type="gene ID" value="ENSKMAG00000004976.1"/>
</dbReference>
<keyword evidence="12" id="KW-1185">Reference proteome</keyword>
<reference evidence="11" key="2">
    <citation type="submission" date="2025-09" db="UniProtKB">
        <authorList>
            <consortium name="Ensembl"/>
        </authorList>
    </citation>
    <scope>IDENTIFICATION</scope>
</reference>
<evidence type="ECO:0000313" key="12">
    <source>
        <dbReference type="Proteomes" id="UP000264800"/>
    </source>
</evidence>
<comment type="subcellular location">
    <subcellularLocation>
        <location evidence="1">Membrane</location>
        <topology evidence="1">Single-pass type I membrane protein</topology>
    </subcellularLocation>
</comment>
<dbReference type="KEGG" id="kmr:108237662"/>
<organism evidence="11 12">
    <name type="scientific">Kryptolebias marmoratus</name>
    <name type="common">Mangrove killifish</name>
    <name type="synonym">Rivulus marmoratus</name>
    <dbReference type="NCBI Taxonomy" id="37003"/>
    <lineage>
        <taxon>Eukaryota</taxon>
        <taxon>Metazoa</taxon>
        <taxon>Chordata</taxon>
        <taxon>Craniata</taxon>
        <taxon>Vertebrata</taxon>
        <taxon>Euteleostomi</taxon>
        <taxon>Actinopterygii</taxon>
        <taxon>Neopterygii</taxon>
        <taxon>Teleostei</taxon>
        <taxon>Neoteleostei</taxon>
        <taxon>Acanthomorphata</taxon>
        <taxon>Ovalentaria</taxon>
        <taxon>Atherinomorphae</taxon>
        <taxon>Cyprinodontiformes</taxon>
        <taxon>Rivulidae</taxon>
        <taxon>Kryptolebias</taxon>
    </lineage>
</organism>
<evidence type="ECO:0000256" key="8">
    <source>
        <dbReference type="SAM" id="MobiDB-lite"/>
    </source>
</evidence>
<feature type="chain" id="PRO_5018627186" evidence="10">
    <location>
        <begin position="33"/>
        <end position="297"/>
    </location>
</feature>
<feature type="region of interest" description="Disordered" evidence="8">
    <location>
        <begin position="241"/>
        <end position="297"/>
    </location>
</feature>
<dbReference type="GeneID" id="108237662"/>
<dbReference type="Pfam" id="PF06365">
    <property type="entry name" value="CD34_antigen"/>
    <property type="match status" value="1"/>
</dbReference>
<sequence>MAASMWRMNGLCGSMAGVLLLCTLLFSSEVMSQSPAADVSNTQGPGGEPTVLNDASTAPSATTSPTTAAGGAPTTSADNDSDKMTTADNHVITPPNPETTIVPDIKCVGKEDISEKSTIKAEVQTNDCEASKLIIQEGQEGIGKWCSSANCNLKIFQEGKTMLVESNEIKPANLAEALQSETLKSKLGLTKTETPQSSSTSVLWGILVSGLLVAIGIFVWYFKCQRKPGPKGARLAEEAYPVDQENQGNTLVSEAPLNPPPETQEKPNVNGESPEADKTPTPPPTNGSTAKTADTGL</sequence>
<evidence type="ECO:0000256" key="4">
    <source>
        <dbReference type="ARBA" id="ARBA00022889"/>
    </source>
</evidence>
<keyword evidence="6 9" id="KW-0472">Membrane</keyword>
<name>A0A3Q2ZRY5_KRYMA</name>
<evidence type="ECO:0000256" key="9">
    <source>
        <dbReference type="SAM" id="Phobius"/>
    </source>
</evidence>
<dbReference type="InterPro" id="IPR013836">
    <property type="entry name" value="CD34/Podocalyxin"/>
</dbReference>
<feature type="compositionally biased region" description="Polar residues" evidence="8">
    <location>
        <begin position="286"/>
        <end position="297"/>
    </location>
</feature>
<dbReference type="OrthoDB" id="8945512at2759"/>
<dbReference type="GeneTree" id="ENSGT00390000008414"/>
<proteinExistence type="predicted"/>
<dbReference type="InterPro" id="IPR008083">
    <property type="entry name" value="CD34"/>
</dbReference>
<keyword evidence="2 9" id="KW-0812">Transmembrane</keyword>
<feature type="region of interest" description="Disordered" evidence="8">
    <location>
        <begin position="36"/>
        <end position="98"/>
    </location>
</feature>
<dbReference type="GO" id="GO:0005886">
    <property type="term" value="C:plasma membrane"/>
    <property type="evidence" value="ECO:0007669"/>
    <property type="project" value="UniProtKB-ARBA"/>
</dbReference>
<dbReference type="STRING" id="37003.ENSKMAP00000006566"/>
<reference evidence="11" key="1">
    <citation type="submission" date="2025-08" db="UniProtKB">
        <authorList>
            <consortium name="Ensembl"/>
        </authorList>
    </citation>
    <scope>IDENTIFICATION</scope>
</reference>
<dbReference type="CTD" id="947"/>